<keyword evidence="1" id="KW-1133">Transmembrane helix</keyword>
<keyword evidence="3" id="KW-1185">Reference proteome</keyword>
<name>A0A1N7BNZ2_9FIRM</name>
<dbReference type="RefSeq" id="WP_076546088.1">
    <property type="nucleotide sequence ID" value="NZ_FTNC01000033.1"/>
</dbReference>
<proteinExistence type="predicted"/>
<dbReference type="EMBL" id="FTNC01000033">
    <property type="protein sequence ID" value="SIR53048.1"/>
    <property type="molecule type" value="Genomic_DNA"/>
</dbReference>
<dbReference type="Proteomes" id="UP000185669">
    <property type="component" value="Unassembled WGS sequence"/>
</dbReference>
<accession>A0A1N7BNZ2</accession>
<keyword evidence="1" id="KW-0472">Membrane</keyword>
<organism evidence="2 3">
    <name type="scientific">Halanaerobium kushneri</name>
    <dbReference type="NCBI Taxonomy" id="56779"/>
    <lineage>
        <taxon>Bacteria</taxon>
        <taxon>Bacillati</taxon>
        <taxon>Bacillota</taxon>
        <taxon>Clostridia</taxon>
        <taxon>Halanaerobiales</taxon>
        <taxon>Halanaerobiaceae</taxon>
        <taxon>Halanaerobium</taxon>
    </lineage>
</organism>
<dbReference type="AlphaFoldDB" id="A0A1N7BNZ2"/>
<keyword evidence="1" id="KW-0812">Transmembrane</keyword>
<evidence type="ECO:0000313" key="3">
    <source>
        <dbReference type="Proteomes" id="UP000185669"/>
    </source>
</evidence>
<feature type="transmembrane region" description="Helical" evidence="1">
    <location>
        <begin position="12"/>
        <end position="32"/>
    </location>
</feature>
<reference evidence="3" key="1">
    <citation type="submission" date="2017-01" db="EMBL/GenBank/DDBJ databases">
        <authorList>
            <person name="Varghese N."/>
            <person name="Submissions S."/>
        </authorList>
    </citation>
    <scope>NUCLEOTIDE SEQUENCE [LARGE SCALE GENOMIC DNA]</scope>
    <source>
        <strain evidence="3">ATCC 700103</strain>
    </source>
</reference>
<dbReference type="STRING" id="56779.SAMN05421834_13314"/>
<dbReference type="OrthoDB" id="9808590at2"/>
<sequence>MEYYKKYFLSPLWFLFIILIIFISISSITVVASSDSEEIMNINSSNFNNQISINHILFKLEIIDVTDKNLSSFNLESFEYEEENDQEFNFINRDQLLEFYGNNFEIMLQKVREQESEESILSPRIIVAPGHTATLQVAEEELYLDVESVDSITYTNIFELDLTPKNEFDKEENPILTVINLKTGKGPTGIATEVWIKPAQPYLLALMESTKKNRIEKKIGDRKEIEKRYFAVFLTARPVGVLTLPDLSVSLAGLEEIFNHRELSQKETRLILKYAYEKKIDQNQKISLSGFYQNDSNIKIDLKLNEILTDRHTISLSGHIYDNLWMGLEFIKLANKENELALKFSDLVKLGPLKLDAGLNPLTYNFEDRESNYKNPNWYIRGESDLGQKLNFALEYRSLIEYDFAGIDVAYDFNNYGLLFGYTWNVDLDQEESYWLGLQYEF</sequence>
<protein>
    <submittedName>
        <fullName evidence="2">Uncharacterized protein</fullName>
    </submittedName>
</protein>
<gene>
    <name evidence="2" type="ORF">SAMN05421834_13314</name>
</gene>
<evidence type="ECO:0000313" key="2">
    <source>
        <dbReference type="EMBL" id="SIR53048.1"/>
    </source>
</evidence>
<evidence type="ECO:0000256" key="1">
    <source>
        <dbReference type="SAM" id="Phobius"/>
    </source>
</evidence>